<evidence type="ECO:0000313" key="22">
    <source>
        <dbReference type="EMBL" id="OXA53523.1"/>
    </source>
</evidence>
<name>A0A226E7E1_FOLCA</name>
<keyword evidence="11 22" id="KW-0675">Receptor</keyword>
<dbReference type="PRINTS" id="PR00252">
    <property type="entry name" value="NRIONCHANNEL"/>
</dbReference>
<keyword evidence="6 20" id="KW-1133">Transmembrane helix</keyword>
<accession>A0A226E7E1</accession>
<evidence type="ECO:0000256" key="5">
    <source>
        <dbReference type="ARBA" id="ARBA00022729"/>
    </source>
</evidence>
<evidence type="ECO:0000256" key="6">
    <source>
        <dbReference type="ARBA" id="ARBA00022989"/>
    </source>
</evidence>
<evidence type="ECO:0000256" key="15">
    <source>
        <dbReference type="ARBA" id="ARBA00023257"/>
    </source>
</evidence>
<evidence type="ECO:0000256" key="10">
    <source>
        <dbReference type="ARBA" id="ARBA00023157"/>
    </source>
</evidence>
<comment type="similarity">
    <text evidence="1">Belongs to the ligand-gated ion channel (TC 1.A.9) family. Gamma-aminobutyric acid receptor (TC 1.A.9.5) subfamily.</text>
</comment>
<evidence type="ECO:0000256" key="8">
    <source>
        <dbReference type="ARBA" id="ARBA00023065"/>
    </source>
</evidence>
<evidence type="ECO:0000256" key="19">
    <source>
        <dbReference type="ARBA" id="ARBA00071250"/>
    </source>
</evidence>
<evidence type="ECO:0000256" key="9">
    <source>
        <dbReference type="ARBA" id="ARBA00023136"/>
    </source>
</evidence>
<keyword evidence="4 20" id="KW-0812">Transmembrane</keyword>
<evidence type="ECO:0000256" key="12">
    <source>
        <dbReference type="ARBA" id="ARBA00023173"/>
    </source>
</evidence>
<dbReference type="CDD" id="cd19008">
    <property type="entry name" value="LGIC_ECD_GABAR_RDL-like"/>
    <property type="match status" value="1"/>
</dbReference>
<keyword evidence="14" id="KW-0868">Chloride</keyword>
<evidence type="ECO:0000256" key="17">
    <source>
        <dbReference type="ARBA" id="ARBA00023303"/>
    </source>
</evidence>
<dbReference type="InterPro" id="IPR036719">
    <property type="entry name" value="Neuro-gated_channel_TM_sf"/>
</dbReference>
<dbReference type="GO" id="GO:0004888">
    <property type="term" value="F:transmembrane signaling receptor activity"/>
    <property type="evidence" value="ECO:0007669"/>
    <property type="project" value="InterPro"/>
</dbReference>
<evidence type="ECO:0000256" key="2">
    <source>
        <dbReference type="ARBA" id="ARBA00022448"/>
    </source>
</evidence>
<dbReference type="SUPFAM" id="SSF63712">
    <property type="entry name" value="Nicotinic receptor ligand binding domain-like"/>
    <property type="match status" value="1"/>
</dbReference>
<dbReference type="Pfam" id="PF02931">
    <property type="entry name" value="Neur_chan_LBD"/>
    <property type="match status" value="1"/>
</dbReference>
<evidence type="ECO:0000259" key="21">
    <source>
        <dbReference type="Pfam" id="PF02931"/>
    </source>
</evidence>
<evidence type="ECO:0000256" key="1">
    <source>
        <dbReference type="ARBA" id="ARBA00010180"/>
    </source>
</evidence>
<keyword evidence="8 20" id="KW-0406">Ion transport</keyword>
<evidence type="ECO:0000256" key="16">
    <source>
        <dbReference type="ARBA" id="ARBA00023286"/>
    </source>
</evidence>
<evidence type="ECO:0000256" key="7">
    <source>
        <dbReference type="ARBA" id="ARBA00023018"/>
    </source>
</evidence>
<evidence type="ECO:0000256" key="13">
    <source>
        <dbReference type="ARBA" id="ARBA00023180"/>
    </source>
</evidence>
<dbReference type="GO" id="GO:0005230">
    <property type="term" value="F:extracellular ligand-gated monoatomic ion channel activity"/>
    <property type="evidence" value="ECO:0007669"/>
    <property type="project" value="InterPro"/>
</dbReference>
<feature type="transmembrane region" description="Helical" evidence="20">
    <location>
        <begin position="320"/>
        <end position="341"/>
    </location>
</feature>
<reference evidence="22 23" key="1">
    <citation type="submission" date="2015-12" db="EMBL/GenBank/DDBJ databases">
        <title>The genome of Folsomia candida.</title>
        <authorList>
            <person name="Faddeeva A."/>
            <person name="Derks M.F."/>
            <person name="Anvar Y."/>
            <person name="Smit S."/>
            <person name="Van Straalen N."/>
            <person name="Roelofs D."/>
        </authorList>
    </citation>
    <scope>NUCLEOTIDE SEQUENCE [LARGE SCALE GENOMIC DNA]</scope>
    <source>
        <strain evidence="22 23">VU population</strain>
        <tissue evidence="22">Whole body</tissue>
    </source>
</reference>
<dbReference type="InterPro" id="IPR038050">
    <property type="entry name" value="Neuro_actylchol_rec"/>
</dbReference>
<keyword evidence="5 20" id="KW-0732">Signal</keyword>
<comment type="subcellular location">
    <subcellularLocation>
        <location evidence="18">Postsynaptic cell membrane</location>
        <topology evidence="18">Multi-pass membrane protein</topology>
    </subcellularLocation>
</comment>
<dbReference type="Gene3D" id="1.20.58.390">
    <property type="entry name" value="Neurotransmitter-gated ion-channel transmembrane domain"/>
    <property type="match status" value="1"/>
</dbReference>
<dbReference type="Gene3D" id="2.70.170.10">
    <property type="entry name" value="Neurotransmitter-gated ion-channel ligand-binding domain"/>
    <property type="match status" value="1"/>
</dbReference>
<keyword evidence="2 20" id="KW-0813">Transport</keyword>
<feature type="chain" id="PRO_5022267496" description="Gamma-aminobutyric acid receptor subunit beta" evidence="20">
    <location>
        <begin position="21"/>
        <end position="385"/>
    </location>
</feature>
<dbReference type="FunFam" id="2.70.170.10:FF:000021">
    <property type="entry name" value="Gamma-aminobutyric acid receptor isoform 3b"/>
    <property type="match status" value="1"/>
</dbReference>
<feature type="signal peptide" evidence="20">
    <location>
        <begin position="1"/>
        <end position="20"/>
    </location>
</feature>
<evidence type="ECO:0000313" key="23">
    <source>
        <dbReference type="Proteomes" id="UP000198287"/>
    </source>
</evidence>
<feature type="domain" description="Neurotransmitter-gated ion-channel ligand-binding" evidence="21">
    <location>
        <begin position="112"/>
        <end position="308"/>
    </location>
</feature>
<keyword evidence="9 20" id="KW-0472">Membrane</keyword>
<dbReference type="InterPro" id="IPR006201">
    <property type="entry name" value="Neur_channel"/>
</dbReference>
<keyword evidence="23" id="KW-1185">Reference proteome</keyword>
<dbReference type="AlphaFoldDB" id="A0A226E7E1"/>
<dbReference type="STRING" id="158441.A0A226E7E1"/>
<dbReference type="OrthoDB" id="8890589at2759"/>
<dbReference type="PROSITE" id="PS00236">
    <property type="entry name" value="NEUROTR_ION_CHANNEL"/>
    <property type="match status" value="1"/>
</dbReference>
<evidence type="ECO:0000256" key="4">
    <source>
        <dbReference type="ARBA" id="ARBA00022692"/>
    </source>
</evidence>
<keyword evidence="17 20" id="KW-0407">Ion channel</keyword>
<keyword evidence="13" id="KW-0325">Glycoprotein</keyword>
<gene>
    <name evidence="22" type="ORF">Fcan01_10707</name>
</gene>
<sequence length="385" mass="45073">MWSPLLFACYILLSLFSAGAKRTVRLVELDYIELSRHEHVNYSRRWNREHGPELEIRANEFPYGRDINPVTTTRYKRIVHKGRGYRGRVRRNTGQYPSHQELKLLSKNITGILDGFSKKYDRRVRPNYGDEPVEVGVTLYVLSLSAISEVLMDFTLDFYFRQMWKDSRLAFSGPETVKTLSVGSEFLKQIWVPDTFFVNEKTSYFHTATTSNEFLRISNEGDITRSLRLTVTATCAMDLKYFPMDSQLCNIEIESFGYTMADIRYKWAKGAGSVGMSEEVSLPQFKVLGFRQKSFEIALSTGNYSRLACEIQFVRSMGYYLIQIYIPSMLIVCISWVSFWVNRNGPYDDYAHEFRKQRVAKNQLRQEYRYIPRNLFLNGVRRLVR</sequence>
<keyword evidence="10" id="KW-1015">Disulfide bond</keyword>
<keyword evidence="16" id="KW-1071">Ligand-gated ion channel</keyword>
<keyword evidence="15" id="KW-0628">Postsynaptic cell membrane</keyword>
<organism evidence="22 23">
    <name type="scientific">Folsomia candida</name>
    <name type="common">Springtail</name>
    <dbReference type="NCBI Taxonomy" id="158441"/>
    <lineage>
        <taxon>Eukaryota</taxon>
        <taxon>Metazoa</taxon>
        <taxon>Ecdysozoa</taxon>
        <taxon>Arthropoda</taxon>
        <taxon>Hexapoda</taxon>
        <taxon>Collembola</taxon>
        <taxon>Entomobryomorpha</taxon>
        <taxon>Isotomoidea</taxon>
        <taxon>Isotomidae</taxon>
        <taxon>Proisotominae</taxon>
        <taxon>Folsomia</taxon>
    </lineage>
</organism>
<keyword evidence="3" id="KW-1003">Cell membrane</keyword>
<dbReference type="EMBL" id="LNIX01000005">
    <property type="protein sequence ID" value="OXA53523.1"/>
    <property type="molecule type" value="Genomic_DNA"/>
</dbReference>
<dbReference type="InterPro" id="IPR036734">
    <property type="entry name" value="Neur_chan_lig-bd_sf"/>
</dbReference>
<keyword evidence="7" id="KW-0770">Synapse</keyword>
<evidence type="ECO:0000256" key="14">
    <source>
        <dbReference type="ARBA" id="ARBA00023214"/>
    </source>
</evidence>
<dbReference type="GO" id="GO:0034707">
    <property type="term" value="C:chloride channel complex"/>
    <property type="evidence" value="ECO:0007669"/>
    <property type="project" value="UniProtKB-KW"/>
</dbReference>
<evidence type="ECO:0000256" key="20">
    <source>
        <dbReference type="RuleBase" id="RU000687"/>
    </source>
</evidence>
<dbReference type="InterPro" id="IPR018000">
    <property type="entry name" value="Neurotransmitter_ion_chnl_CS"/>
</dbReference>
<dbReference type="Proteomes" id="UP000198287">
    <property type="component" value="Unassembled WGS sequence"/>
</dbReference>
<proteinExistence type="inferred from homology"/>
<evidence type="ECO:0000256" key="18">
    <source>
        <dbReference type="ARBA" id="ARBA00034104"/>
    </source>
</evidence>
<dbReference type="GO" id="GO:0005254">
    <property type="term" value="F:chloride channel activity"/>
    <property type="evidence" value="ECO:0007669"/>
    <property type="project" value="UniProtKB-KW"/>
</dbReference>
<evidence type="ECO:0000256" key="3">
    <source>
        <dbReference type="ARBA" id="ARBA00022475"/>
    </source>
</evidence>
<evidence type="ECO:0000256" key="11">
    <source>
        <dbReference type="ARBA" id="ARBA00023170"/>
    </source>
</evidence>
<protein>
    <recommendedName>
        <fullName evidence="19">Gamma-aminobutyric acid receptor subunit beta</fullName>
    </recommendedName>
</protein>
<comment type="caution">
    <text evidence="20">Lacks conserved residue(s) required for the propagation of feature annotation.</text>
</comment>
<keyword evidence="12" id="KW-0869">Chloride channel</keyword>
<dbReference type="SUPFAM" id="SSF90112">
    <property type="entry name" value="Neurotransmitter-gated ion-channel transmembrane pore"/>
    <property type="match status" value="1"/>
</dbReference>
<comment type="caution">
    <text evidence="22">The sequence shown here is derived from an EMBL/GenBank/DDBJ whole genome shotgun (WGS) entry which is preliminary data.</text>
</comment>
<dbReference type="InterPro" id="IPR006202">
    <property type="entry name" value="Neur_chan_lig-bd"/>
</dbReference>
<dbReference type="GO" id="GO:0045211">
    <property type="term" value="C:postsynaptic membrane"/>
    <property type="evidence" value="ECO:0007669"/>
    <property type="project" value="UniProtKB-SubCell"/>
</dbReference>
<dbReference type="PANTHER" id="PTHR18945">
    <property type="entry name" value="NEUROTRANSMITTER GATED ION CHANNEL"/>
    <property type="match status" value="1"/>
</dbReference>